<keyword evidence="11" id="KW-0456">Lyase</keyword>
<dbReference type="GO" id="GO:0016829">
    <property type="term" value="F:lyase activity"/>
    <property type="evidence" value="ECO:0007669"/>
    <property type="project" value="UniProtKB-KW"/>
</dbReference>
<feature type="chain" id="PRO_5035927051" description="pectinesterase" evidence="9">
    <location>
        <begin position="23"/>
        <end position="667"/>
    </location>
</feature>
<comment type="catalytic activity">
    <reaction evidence="7">
        <text>[(1-&gt;4)-alpha-D-galacturonosyl methyl ester](n) + n H2O = [(1-&gt;4)-alpha-D-galacturonosyl](n) + n methanol + n H(+)</text>
        <dbReference type="Rhea" id="RHEA:22380"/>
        <dbReference type="Rhea" id="RHEA-COMP:14570"/>
        <dbReference type="Rhea" id="RHEA-COMP:14573"/>
        <dbReference type="ChEBI" id="CHEBI:15377"/>
        <dbReference type="ChEBI" id="CHEBI:15378"/>
        <dbReference type="ChEBI" id="CHEBI:17790"/>
        <dbReference type="ChEBI" id="CHEBI:140522"/>
        <dbReference type="ChEBI" id="CHEBI:140523"/>
        <dbReference type="EC" id="3.1.1.11"/>
    </reaction>
</comment>
<dbReference type="Proteomes" id="UP000694251">
    <property type="component" value="Chromosome 1"/>
</dbReference>
<evidence type="ECO:0000256" key="2">
    <source>
        <dbReference type="ARBA" id="ARBA00008891"/>
    </source>
</evidence>
<feature type="domain" description="Pectinesterase catalytic" evidence="10">
    <location>
        <begin position="350"/>
        <end position="629"/>
    </location>
</feature>
<comment type="function">
    <text evidence="8">Acts in the modification of cell walls via demethylesterification of cell wall pectin.</text>
</comment>
<dbReference type="Pfam" id="PF01095">
    <property type="entry name" value="Pectinesterase"/>
    <property type="match status" value="2"/>
</dbReference>
<dbReference type="AlphaFoldDB" id="A0A8T2HBC2"/>
<dbReference type="PANTHER" id="PTHR31321">
    <property type="entry name" value="ACYL-COA THIOESTER HYDROLASE YBHC-RELATED"/>
    <property type="match status" value="1"/>
</dbReference>
<comment type="pathway">
    <text evidence="1">Glycan metabolism; pectin degradation; 2-dehydro-3-deoxy-D-gluconate from pectin: step 1/5.</text>
</comment>
<reference evidence="11 12" key="1">
    <citation type="submission" date="2020-12" db="EMBL/GenBank/DDBJ databases">
        <title>Concerted genomic and epigenomic changes stabilize Arabidopsis allopolyploids.</title>
        <authorList>
            <person name="Chen Z."/>
        </authorList>
    </citation>
    <scope>NUCLEOTIDE SEQUENCE [LARGE SCALE GENOMIC DNA]</scope>
    <source>
        <strain evidence="11">As9502</strain>
        <tissue evidence="11">Leaf</tissue>
    </source>
</reference>
<dbReference type="GO" id="GO:0042545">
    <property type="term" value="P:cell wall modification"/>
    <property type="evidence" value="ECO:0007669"/>
    <property type="project" value="InterPro"/>
</dbReference>
<evidence type="ECO:0000256" key="5">
    <source>
        <dbReference type="ARBA" id="ARBA00023085"/>
    </source>
</evidence>
<dbReference type="GO" id="GO:0045490">
    <property type="term" value="P:pectin catabolic process"/>
    <property type="evidence" value="ECO:0007669"/>
    <property type="project" value="TreeGrafter"/>
</dbReference>
<feature type="signal peptide" evidence="9">
    <location>
        <begin position="1"/>
        <end position="22"/>
    </location>
</feature>
<evidence type="ECO:0000256" key="4">
    <source>
        <dbReference type="ARBA" id="ARBA00022801"/>
    </source>
</evidence>
<dbReference type="FunFam" id="2.160.20.10:FF:000013">
    <property type="entry name" value="Pectinesterase"/>
    <property type="match status" value="2"/>
</dbReference>
<dbReference type="GO" id="GO:0030599">
    <property type="term" value="F:pectinesterase activity"/>
    <property type="evidence" value="ECO:0007669"/>
    <property type="project" value="UniProtKB-EC"/>
</dbReference>
<evidence type="ECO:0000313" key="11">
    <source>
        <dbReference type="EMBL" id="KAG7657721.1"/>
    </source>
</evidence>
<dbReference type="OrthoDB" id="2019149at2759"/>
<proteinExistence type="inferred from homology"/>
<evidence type="ECO:0000256" key="8">
    <source>
        <dbReference type="ARBA" id="ARBA00057335"/>
    </source>
</evidence>
<keyword evidence="12" id="KW-1185">Reference proteome</keyword>
<dbReference type="InterPro" id="IPR000070">
    <property type="entry name" value="Pectinesterase_cat"/>
</dbReference>
<feature type="domain" description="Pectinesterase catalytic" evidence="10">
    <location>
        <begin position="40"/>
        <end position="319"/>
    </location>
</feature>
<evidence type="ECO:0000259" key="10">
    <source>
        <dbReference type="Pfam" id="PF01095"/>
    </source>
</evidence>
<dbReference type="EMBL" id="JAEFBJ010000001">
    <property type="protein sequence ID" value="KAG7657721.1"/>
    <property type="molecule type" value="Genomic_DNA"/>
</dbReference>
<accession>A0A8T2HBC2</accession>
<keyword evidence="9" id="KW-0732">Signal</keyword>
<evidence type="ECO:0000256" key="7">
    <source>
        <dbReference type="ARBA" id="ARBA00047928"/>
    </source>
</evidence>
<evidence type="ECO:0000256" key="1">
    <source>
        <dbReference type="ARBA" id="ARBA00005184"/>
    </source>
</evidence>
<evidence type="ECO:0000313" key="12">
    <source>
        <dbReference type="Proteomes" id="UP000694251"/>
    </source>
</evidence>
<evidence type="ECO:0000256" key="9">
    <source>
        <dbReference type="SAM" id="SignalP"/>
    </source>
</evidence>
<gene>
    <name evidence="11" type="ORF">ISN44_As01g047630</name>
</gene>
<protein>
    <recommendedName>
        <fullName evidence="3">pectinesterase</fullName>
        <ecNumber evidence="3">3.1.1.11</ecNumber>
    </recommendedName>
</protein>
<comment type="caution">
    <text evidence="11">The sequence shown here is derived from an EMBL/GenBank/DDBJ whole genome shotgun (WGS) entry which is preliminary data.</text>
</comment>
<name>A0A8T2HBC2_ARASU</name>
<keyword evidence="5" id="KW-0063">Aspartyl esterase</keyword>
<comment type="similarity">
    <text evidence="2">Belongs to the pectinesterase family.</text>
</comment>
<sequence>MKSLKSILALSFLFLTASSSFGSSYGLEPHDFVEDVVKTLVVGHDGATDFKTIQKAIDSIPSGNNHWIKIIISPGIYHEKIVIPREKQKIIMQGSDASKVIIQYNDAGLSASSGPLRVDAEYFVAINITFKNTYNKRKPIILYEEIKVAPSIILTADKAWLYSCRFISVQDTVADLLGRHYFQNCYIEGSIDFIWGRGQSIYQNCIIHVKRVATKGKVKREQMLTGYITAQGRESKEDPSGFVFNNCVIEGSGRALLGRAYRGYSRVVFYETSMSNIIERRGWDAWHRQGQEDHFTFAEINCKGEGANKRGRVRWEKNLSAEDVKSLIEPKTFLNGDGWMDFYKDIAKTLVVSHNGKGDFKTIQAAMDSIPSGNKNWVKIYLRHGTYNEKIVIPKEKQKIIMQGNNASKVIIQYNDAGLANSSGPLRVDAEYFVAINITFKNTNTRMTPIIPYKAIKVAPSIILAADKAWFYGCSFISVQDTVADLLGRHYFQNCNIVGAIDFIWGGSQSIYQNCVINVKAVTSKRMMKIGGMLEGFITAQGRESEEDKSGFVFKHCVIQGDGKAYLGRAYRNYSRVVFYETTMSNVVVRKGWDAWEYSDQVDKFTYAEINCTGEGASKKGRVGWEKNLSAKDVESLIEPKNFIDEDGWIATLPSSLVSLYLPSSIF</sequence>
<organism evidence="11 12">
    <name type="scientific">Arabidopsis suecica</name>
    <name type="common">Swedish thale-cress</name>
    <name type="synonym">Cardaminopsis suecica</name>
    <dbReference type="NCBI Taxonomy" id="45249"/>
    <lineage>
        <taxon>Eukaryota</taxon>
        <taxon>Viridiplantae</taxon>
        <taxon>Streptophyta</taxon>
        <taxon>Embryophyta</taxon>
        <taxon>Tracheophyta</taxon>
        <taxon>Spermatophyta</taxon>
        <taxon>Magnoliopsida</taxon>
        <taxon>eudicotyledons</taxon>
        <taxon>Gunneridae</taxon>
        <taxon>Pentapetalae</taxon>
        <taxon>rosids</taxon>
        <taxon>malvids</taxon>
        <taxon>Brassicales</taxon>
        <taxon>Brassicaceae</taxon>
        <taxon>Camelineae</taxon>
        <taxon>Arabidopsis</taxon>
    </lineage>
</organism>
<evidence type="ECO:0000256" key="6">
    <source>
        <dbReference type="ARBA" id="ARBA00023180"/>
    </source>
</evidence>
<dbReference type="PANTHER" id="PTHR31321:SF92">
    <property type="entry name" value="PECTINESTERASE CATALYTIC DOMAIN-CONTAINING PROTEIN"/>
    <property type="match status" value="1"/>
</dbReference>
<keyword evidence="4" id="KW-0378">Hydrolase</keyword>
<evidence type="ECO:0000256" key="3">
    <source>
        <dbReference type="ARBA" id="ARBA00013229"/>
    </source>
</evidence>
<keyword evidence="6" id="KW-0325">Glycoprotein</keyword>
<dbReference type="EC" id="3.1.1.11" evidence="3"/>